<dbReference type="AlphaFoldDB" id="A0AAJ0EYE4"/>
<evidence type="ECO:0000313" key="3">
    <source>
        <dbReference type="Proteomes" id="UP001224890"/>
    </source>
</evidence>
<dbReference type="EMBL" id="JAHMHR010000011">
    <property type="protein sequence ID" value="KAK1688556.1"/>
    <property type="molecule type" value="Genomic_DNA"/>
</dbReference>
<evidence type="ECO:0000256" key="1">
    <source>
        <dbReference type="SAM" id="MobiDB-lite"/>
    </source>
</evidence>
<name>A0AAJ0EYE4_9PEZI</name>
<reference evidence="2" key="1">
    <citation type="submission" date="2021-06" db="EMBL/GenBank/DDBJ databases">
        <title>Comparative genomics, transcriptomics and evolutionary studies reveal genomic signatures of adaptation to plant cell wall in hemibiotrophic fungi.</title>
        <authorList>
            <consortium name="DOE Joint Genome Institute"/>
            <person name="Baroncelli R."/>
            <person name="Diaz J.F."/>
            <person name="Benocci T."/>
            <person name="Peng M."/>
            <person name="Battaglia E."/>
            <person name="Haridas S."/>
            <person name="Andreopoulos W."/>
            <person name="Labutti K."/>
            <person name="Pangilinan J."/>
            <person name="Floch G.L."/>
            <person name="Makela M.R."/>
            <person name="Henrissat B."/>
            <person name="Grigoriev I.V."/>
            <person name="Crouch J.A."/>
            <person name="De Vries R.P."/>
            <person name="Sukno S.A."/>
            <person name="Thon M.R."/>
        </authorList>
    </citation>
    <scope>NUCLEOTIDE SEQUENCE</scope>
    <source>
        <strain evidence="2">CBS 193.32</strain>
    </source>
</reference>
<proteinExistence type="predicted"/>
<protein>
    <submittedName>
        <fullName evidence="2">Uncharacterized protein</fullName>
    </submittedName>
</protein>
<sequence length="191" mass="21784">MQQYYAPPSTRDDLLVEMQDSDCLQRQLVIATNCYYPTCLRHNSHRWPPTVIRRKNRRKTGWHDISLPHCLRPMSIIGPLIGSRFPQPSGTEPGGECNPSRRWSSNLHQQPPPCHHPFPSEAIQPVDQFLSVRVWAPAQLKPRRLSGIKQPHKQTCQPPTKSRCDTYFFSPDVAPNLAQNALIPPPPPPHV</sequence>
<accession>A0AAJ0EYE4</accession>
<comment type="caution">
    <text evidence="2">The sequence shown here is derived from an EMBL/GenBank/DDBJ whole genome shotgun (WGS) entry which is preliminary data.</text>
</comment>
<gene>
    <name evidence="2" type="ORF">BDP55DRAFT_48246</name>
</gene>
<organism evidence="2 3">
    <name type="scientific">Colletotrichum godetiae</name>
    <dbReference type="NCBI Taxonomy" id="1209918"/>
    <lineage>
        <taxon>Eukaryota</taxon>
        <taxon>Fungi</taxon>
        <taxon>Dikarya</taxon>
        <taxon>Ascomycota</taxon>
        <taxon>Pezizomycotina</taxon>
        <taxon>Sordariomycetes</taxon>
        <taxon>Hypocreomycetidae</taxon>
        <taxon>Glomerellales</taxon>
        <taxon>Glomerellaceae</taxon>
        <taxon>Colletotrichum</taxon>
        <taxon>Colletotrichum acutatum species complex</taxon>
    </lineage>
</organism>
<feature type="region of interest" description="Disordered" evidence="1">
    <location>
        <begin position="84"/>
        <end position="120"/>
    </location>
</feature>
<evidence type="ECO:0000313" key="2">
    <source>
        <dbReference type="EMBL" id="KAK1688556.1"/>
    </source>
</evidence>
<keyword evidence="3" id="KW-1185">Reference proteome</keyword>
<dbReference type="Proteomes" id="UP001224890">
    <property type="component" value="Unassembled WGS sequence"/>
</dbReference>
<dbReference type="GeneID" id="85452158"/>
<dbReference type="RefSeq" id="XP_060432251.1">
    <property type="nucleotide sequence ID" value="XM_060567632.1"/>
</dbReference>